<dbReference type="AlphaFoldDB" id="A0A6N3BHE6"/>
<feature type="compositionally biased region" description="Polar residues" evidence="10">
    <location>
        <begin position="18"/>
        <end position="28"/>
    </location>
</feature>
<name>A0A6N3BHE6_EGGLN</name>
<dbReference type="PANTHER" id="PTHR42771:SF2">
    <property type="entry name" value="IRON(3+)-HYDROXAMATE IMPORT ATP-BINDING PROTEIN FHUC"/>
    <property type="match status" value="1"/>
</dbReference>
<dbReference type="InterPro" id="IPR003439">
    <property type="entry name" value="ABC_transporter-like_ATP-bd"/>
</dbReference>
<keyword evidence="9" id="KW-0472">Membrane</keyword>
<evidence type="ECO:0000313" key="12">
    <source>
        <dbReference type="EMBL" id="VYU04140.1"/>
    </source>
</evidence>
<dbReference type="GO" id="GO:0006826">
    <property type="term" value="P:iron ion transport"/>
    <property type="evidence" value="ECO:0007669"/>
    <property type="project" value="UniProtKB-KW"/>
</dbReference>
<dbReference type="PROSITE" id="PS00211">
    <property type="entry name" value="ABC_TRANSPORTER_1"/>
    <property type="match status" value="1"/>
</dbReference>
<evidence type="ECO:0000256" key="5">
    <source>
        <dbReference type="ARBA" id="ARBA00022741"/>
    </source>
</evidence>
<dbReference type="InterPro" id="IPR027417">
    <property type="entry name" value="P-loop_NTPase"/>
</dbReference>
<reference evidence="12" key="1">
    <citation type="submission" date="2019-11" db="EMBL/GenBank/DDBJ databases">
        <authorList>
            <person name="Feng L."/>
        </authorList>
    </citation>
    <scope>NUCLEOTIDE SEQUENCE</scope>
    <source>
        <strain evidence="12">ElentaLFYP107</strain>
    </source>
</reference>
<dbReference type="GO" id="GO:0005886">
    <property type="term" value="C:plasma membrane"/>
    <property type="evidence" value="ECO:0007669"/>
    <property type="project" value="UniProtKB-SubCell"/>
</dbReference>
<evidence type="ECO:0000256" key="7">
    <source>
        <dbReference type="ARBA" id="ARBA00023004"/>
    </source>
</evidence>
<evidence type="ECO:0000256" key="8">
    <source>
        <dbReference type="ARBA" id="ARBA00023065"/>
    </source>
</evidence>
<dbReference type="PANTHER" id="PTHR42771">
    <property type="entry name" value="IRON(3+)-HYDROXAMATE IMPORT ATP-BINDING PROTEIN FHUC"/>
    <property type="match status" value="1"/>
</dbReference>
<dbReference type="EMBL" id="CACRTT010000011">
    <property type="protein sequence ID" value="VYU04140.1"/>
    <property type="molecule type" value="Genomic_DNA"/>
</dbReference>
<accession>A0A6N3BHE6</accession>
<keyword evidence="4" id="KW-0410">Iron transport</keyword>
<gene>
    <name evidence="12" type="primary">yusV</name>
    <name evidence="12" type="ORF">ELLFYP107_02206</name>
</gene>
<protein>
    <submittedName>
        <fullName evidence="12">Putative siderophore transport system ATP-binding protein YusV</fullName>
    </submittedName>
</protein>
<dbReference type="InterPro" id="IPR003593">
    <property type="entry name" value="AAA+_ATPase"/>
</dbReference>
<evidence type="ECO:0000256" key="4">
    <source>
        <dbReference type="ARBA" id="ARBA00022496"/>
    </source>
</evidence>
<dbReference type="SUPFAM" id="SSF52540">
    <property type="entry name" value="P-loop containing nucleoside triphosphate hydrolases"/>
    <property type="match status" value="1"/>
</dbReference>
<evidence type="ECO:0000256" key="1">
    <source>
        <dbReference type="ARBA" id="ARBA00004202"/>
    </source>
</evidence>
<comment type="subcellular location">
    <subcellularLocation>
        <location evidence="1">Cell membrane</location>
        <topology evidence="1">Peripheral membrane protein</topology>
    </subcellularLocation>
</comment>
<evidence type="ECO:0000259" key="11">
    <source>
        <dbReference type="PROSITE" id="PS50893"/>
    </source>
</evidence>
<evidence type="ECO:0000256" key="6">
    <source>
        <dbReference type="ARBA" id="ARBA00022840"/>
    </source>
</evidence>
<evidence type="ECO:0000256" key="3">
    <source>
        <dbReference type="ARBA" id="ARBA00022475"/>
    </source>
</evidence>
<organism evidence="12">
    <name type="scientific">Eggerthella lenta</name>
    <name type="common">Eubacterium lentum</name>
    <dbReference type="NCBI Taxonomy" id="84112"/>
    <lineage>
        <taxon>Bacteria</taxon>
        <taxon>Bacillati</taxon>
        <taxon>Actinomycetota</taxon>
        <taxon>Coriobacteriia</taxon>
        <taxon>Eggerthellales</taxon>
        <taxon>Eggerthellaceae</taxon>
        <taxon>Eggerthella</taxon>
    </lineage>
</organism>
<dbReference type="Gene3D" id="3.40.50.300">
    <property type="entry name" value="P-loop containing nucleotide triphosphate hydrolases"/>
    <property type="match status" value="1"/>
</dbReference>
<evidence type="ECO:0000256" key="2">
    <source>
        <dbReference type="ARBA" id="ARBA00022448"/>
    </source>
</evidence>
<keyword evidence="5" id="KW-0547">Nucleotide-binding</keyword>
<keyword evidence="6 12" id="KW-0067">ATP-binding</keyword>
<evidence type="ECO:0000256" key="10">
    <source>
        <dbReference type="SAM" id="MobiDB-lite"/>
    </source>
</evidence>
<dbReference type="GO" id="GO:0016887">
    <property type="term" value="F:ATP hydrolysis activity"/>
    <property type="evidence" value="ECO:0007669"/>
    <property type="project" value="InterPro"/>
</dbReference>
<keyword evidence="2" id="KW-0813">Transport</keyword>
<dbReference type="GO" id="GO:0005524">
    <property type="term" value="F:ATP binding"/>
    <property type="evidence" value="ECO:0007669"/>
    <property type="project" value="UniProtKB-KW"/>
</dbReference>
<dbReference type="CDD" id="cd03214">
    <property type="entry name" value="ABC_Iron-Siderophores_B12_Hemin"/>
    <property type="match status" value="1"/>
</dbReference>
<dbReference type="InterPro" id="IPR051535">
    <property type="entry name" value="Siderophore_ABC-ATPase"/>
</dbReference>
<dbReference type="FunFam" id="3.40.50.300:FF:000134">
    <property type="entry name" value="Iron-enterobactin ABC transporter ATP-binding protein"/>
    <property type="match status" value="1"/>
</dbReference>
<feature type="domain" description="ABC transporter" evidence="11">
    <location>
        <begin position="67"/>
        <end position="302"/>
    </location>
</feature>
<dbReference type="InterPro" id="IPR017871">
    <property type="entry name" value="ABC_transporter-like_CS"/>
</dbReference>
<keyword evidence="3" id="KW-1003">Cell membrane</keyword>
<dbReference type="PROSITE" id="PS50893">
    <property type="entry name" value="ABC_TRANSPORTER_2"/>
    <property type="match status" value="1"/>
</dbReference>
<sequence length="319" mass="34180">MNNAPASCGAEGREVRRSNSPARTNSPLGCSARRGAAKQVPSGKLAADLSALGSSTAEVAQPCVPAIELREVSFSYGKEPFIEGLSAMFSHGAVTSIVGPNGCGKSTMVKLVDGLLRPQAGEVRVGGVPTLSLKAKARARRVAVLAQASRPPAMTVEALVACGRNPYQAHQGKLSREDREHVERALELAGIARFRTQELRRLSGGERQRAFIAMTLAQDTDLIVLDEPTTYLDIRACHETMELVRRLNEEAGKTIVMVIHDLDLALRYSDRLLVMERGRASAAGTVEEVLATGAIERAFGVSIRPHEAAEGRAYTLFPA</sequence>
<keyword evidence="8" id="KW-0406">Ion transport</keyword>
<evidence type="ECO:0000256" key="9">
    <source>
        <dbReference type="ARBA" id="ARBA00023136"/>
    </source>
</evidence>
<keyword evidence="7" id="KW-0408">Iron</keyword>
<feature type="region of interest" description="Disordered" evidence="10">
    <location>
        <begin position="1"/>
        <end position="35"/>
    </location>
</feature>
<dbReference type="SMART" id="SM00382">
    <property type="entry name" value="AAA"/>
    <property type="match status" value="1"/>
</dbReference>
<proteinExistence type="predicted"/>
<dbReference type="Pfam" id="PF00005">
    <property type="entry name" value="ABC_tran"/>
    <property type="match status" value="1"/>
</dbReference>